<feature type="transmembrane region" description="Helical" evidence="1">
    <location>
        <begin position="6"/>
        <end position="30"/>
    </location>
</feature>
<keyword evidence="1" id="KW-1133">Transmembrane helix</keyword>
<keyword evidence="3" id="KW-1185">Reference proteome</keyword>
<dbReference type="Pfam" id="PF06653">
    <property type="entry name" value="Claudin_3"/>
    <property type="match status" value="1"/>
</dbReference>
<dbReference type="OMA" id="FALYILM"/>
<dbReference type="Proteomes" id="UP000008068">
    <property type="component" value="Unassembled WGS sequence"/>
</dbReference>
<reference evidence="3" key="1">
    <citation type="submission" date="2011-07" db="EMBL/GenBank/DDBJ databases">
        <authorList>
            <consortium name="Caenorhabditis brenneri Sequencing and Analysis Consortium"/>
            <person name="Wilson R.K."/>
        </authorList>
    </citation>
    <scope>NUCLEOTIDE SEQUENCE [LARGE SCALE GENOMIC DNA]</scope>
    <source>
        <strain evidence="3">PB2801</strain>
    </source>
</reference>
<feature type="transmembrane region" description="Helical" evidence="1">
    <location>
        <begin position="59"/>
        <end position="86"/>
    </location>
</feature>
<dbReference type="InParanoid" id="G0NNF4"/>
<organism evidence="3">
    <name type="scientific">Caenorhabditis brenneri</name>
    <name type="common">Nematode worm</name>
    <dbReference type="NCBI Taxonomy" id="135651"/>
    <lineage>
        <taxon>Eukaryota</taxon>
        <taxon>Metazoa</taxon>
        <taxon>Ecdysozoa</taxon>
        <taxon>Nematoda</taxon>
        <taxon>Chromadorea</taxon>
        <taxon>Rhabditida</taxon>
        <taxon>Rhabditina</taxon>
        <taxon>Rhabditomorpha</taxon>
        <taxon>Rhabditoidea</taxon>
        <taxon>Rhabditidae</taxon>
        <taxon>Peloderinae</taxon>
        <taxon>Caenorhabditis</taxon>
    </lineage>
</organism>
<name>G0NNF4_CAEBE</name>
<dbReference type="EMBL" id="GL379914">
    <property type="protein sequence ID" value="EGT34557.1"/>
    <property type="molecule type" value="Genomic_DNA"/>
</dbReference>
<proteinExistence type="predicted"/>
<evidence type="ECO:0000313" key="3">
    <source>
        <dbReference type="Proteomes" id="UP000008068"/>
    </source>
</evidence>
<feature type="transmembrane region" description="Helical" evidence="1">
    <location>
        <begin position="98"/>
        <end position="122"/>
    </location>
</feature>
<evidence type="ECO:0000256" key="1">
    <source>
        <dbReference type="SAM" id="Phobius"/>
    </source>
</evidence>
<dbReference type="OrthoDB" id="5793287at2759"/>
<feature type="transmembrane region" description="Helical" evidence="1">
    <location>
        <begin position="134"/>
        <end position="157"/>
    </location>
</feature>
<dbReference type="HOGENOM" id="CLU_119689_0_0_1"/>
<gene>
    <name evidence="2" type="ORF">CAEBREN_14597</name>
</gene>
<evidence type="ECO:0000313" key="2">
    <source>
        <dbReference type="EMBL" id="EGT34557.1"/>
    </source>
</evidence>
<dbReference type="InterPro" id="IPR009545">
    <property type="entry name" value="Claudin-like"/>
</dbReference>
<protein>
    <submittedName>
        <fullName evidence="2">Uncharacterized protein</fullName>
    </submittedName>
</protein>
<dbReference type="AlphaFoldDB" id="G0NNF4"/>
<sequence>MVGLKLSALGFLVFAVFVLEVVAVFTPAWFTFQAADKNSIVAVFSIGIVPYYSNEDTWLAVSSILLFASLALTTINVFLFFGAHFVVKSQGYSRQVIVLLHALAISSVAVILFNGTAFILMATNINKKGLSFGYSAWFCVSAVVVTFGSILLAEYIVNRKGEEKEDEAPIESAVPPRILTSSFTNMY</sequence>
<dbReference type="PANTHER" id="PTHR34151:SF1">
    <property type="entry name" value="CASP-LIKE PROTEIN-RELATED"/>
    <property type="match status" value="1"/>
</dbReference>
<keyword evidence="1" id="KW-0812">Transmembrane</keyword>
<dbReference type="PANTHER" id="PTHR34151">
    <property type="entry name" value="PROTEIN CBG24195"/>
    <property type="match status" value="1"/>
</dbReference>
<keyword evidence="1" id="KW-0472">Membrane</keyword>
<accession>G0NNF4</accession>